<dbReference type="EMBL" id="SRMB01000002">
    <property type="protein sequence ID" value="TGE27446.1"/>
    <property type="molecule type" value="Genomic_DNA"/>
</dbReference>
<dbReference type="EC" id="3.4.21.89" evidence="3 7"/>
<reference evidence="9 10" key="1">
    <citation type="submission" date="2019-04" db="EMBL/GenBank/DDBJ databases">
        <authorList>
            <person name="Feng G."/>
            <person name="Zhang J."/>
            <person name="Zhu H."/>
        </authorList>
    </citation>
    <scope>NUCLEOTIDE SEQUENCE [LARGE SCALE GENOMIC DNA]</scope>
    <source>
        <strain evidence="9 10">9PBR-1</strain>
    </source>
</reference>
<dbReference type="Gene3D" id="2.10.109.10">
    <property type="entry name" value="Umud Fragment, subunit A"/>
    <property type="match status" value="2"/>
</dbReference>
<dbReference type="GO" id="GO:0006465">
    <property type="term" value="P:signal peptide processing"/>
    <property type="evidence" value="ECO:0007669"/>
    <property type="project" value="InterPro"/>
</dbReference>
<protein>
    <recommendedName>
        <fullName evidence="4 7">Signal peptidase I</fullName>
        <ecNumber evidence="3 7">3.4.21.89</ecNumber>
    </recommendedName>
</protein>
<keyword evidence="10" id="KW-1185">Reference proteome</keyword>
<evidence type="ECO:0000256" key="4">
    <source>
        <dbReference type="ARBA" id="ARBA00019232"/>
    </source>
</evidence>
<dbReference type="AlphaFoldDB" id="A0A4Z0QD82"/>
<comment type="similarity">
    <text evidence="2 7">Belongs to the peptidase S26 family.</text>
</comment>
<comment type="catalytic activity">
    <reaction evidence="1 7">
        <text>Cleavage of hydrophobic, N-terminal signal or leader sequences from secreted and periplasmic proteins.</text>
        <dbReference type="EC" id="3.4.21.89"/>
    </reaction>
</comment>
<evidence type="ECO:0000259" key="8">
    <source>
        <dbReference type="Pfam" id="PF10502"/>
    </source>
</evidence>
<accession>A0A4Z0QD82</accession>
<dbReference type="SUPFAM" id="SSF51306">
    <property type="entry name" value="LexA/Signal peptidase"/>
    <property type="match status" value="2"/>
</dbReference>
<gene>
    <name evidence="9" type="primary">lepB</name>
    <name evidence="9" type="ORF">E5K02_13795</name>
</gene>
<proteinExistence type="inferred from homology"/>
<sequence>MKLFPFRRRTTPPPPPKGLVREWRDAVVFAVLAATLIRWTAVEAYTIPTPSMEGSLLVGDCVVVSKLHYGPRTPQTPLQVPLTHQTLWEKGPPSYSDAIQLPTFRLPGFSSVQRNDIVVFHVPHEQQRPADLRTNLIKRCVAVAGDTLEIRGGQVFLNGQPGAVAGQQQHTYFMQVDQPNDAVRQALHEHGVVDYNEPDGIPRAGADPATGKTGFLISCSAEVAAYFRGQPYVQALTVAQYPARLFPEVADFHHPAAAPSRQPQNWQLDTYGPLPVPRQGQTITLTPANAAAYYAIIAHYEPNADISWQHGRIYQHGRPLTRYTIRQNYYFMMGDNRHNSEDSRFWGFVPEDHIVGKAVLVLYSLDPYANLLHKIRWSRLLEPAS</sequence>
<evidence type="ECO:0000256" key="3">
    <source>
        <dbReference type="ARBA" id="ARBA00013208"/>
    </source>
</evidence>
<keyword evidence="7" id="KW-0645">Protease</keyword>
<evidence type="ECO:0000256" key="5">
    <source>
        <dbReference type="ARBA" id="ARBA00022801"/>
    </source>
</evidence>
<dbReference type="GO" id="GO:0016020">
    <property type="term" value="C:membrane"/>
    <property type="evidence" value="ECO:0007669"/>
    <property type="project" value="UniProtKB-SubCell"/>
</dbReference>
<evidence type="ECO:0000313" key="10">
    <source>
        <dbReference type="Proteomes" id="UP000298471"/>
    </source>
</evidence>
<dbReference type="PRINTS" id="PR00727">
    <property type="entry name" value="LEADERPTASE"/>
</dbReference>
<feature type="active site" evidence="6">
    <location>
        <position position="138"/>
    </location>
</feature>
<feature type="domain" description="Peptidase S26" evidence="8">
    <location>
        <begin position="21"/>
        <end position="163"/>
    </location>
</feature>
<dbReference type="PANTHER" id="PTHR43390">
    <property type="entry name" value="SIGNAL PEPTIDASE I"/>
    <property type="match status" value="1"/>
</dbReference>
<evidence type="ECO:0000256" key="1">
    <source>
        <dbReference type="ARBA" id="ARBA00000677"/>
    </source>
</evidence>
<dbReference type="GO" id="GO:0004252">
    <property type="term" value="F:serine-type endopeptidase activity"/>
    <property type="evidence" value="ECO:0007669"/>
    <property type="project" value="InterPro"/>
</dbReference>
<dbReference type="InterPro" id="IPR036286">
    <property type="entry name" value="LexA/Signal_pep-like_sf"/>
</dbReference>
<evidence type="ECO:0000256" key="7">
    <source>
        <dbReference type="RuleBase" id="RU362042"/>
    </source>
</evidence>
<evidence type="ECO:0000256" key="2">
    <source>
        <dbReference type="ARBA" id="ARBA00009370"/>
    </source>
</evidence>
<dbReference type="InterPro" id="IPR019533">
    <property type="entry name" value="Peptidase_S26"/>
</dbReference>
<dbReference type="Pfam" id="PF10502">
    <property type="entry name" value="Peptidase_S26"/>
    <property type="match status" value="2"/>
</dbReference>
<dbReference type="NCBIfam" id="TIGR02227">
    <property type="entry name" value="sigpep_I_bact"/>
    <property type="match status" value="2"/>
</dbReference>
<organism evidence="9 10">
    <name type="scientific">Hymenobacter metallicola</name>
    <dbReference type="NCBI Taxonomy" id="2563114"/>
    <lineage>
        <taxon>Bacteria</taxon>
        <taxon>Pseudomonadati</taxon>
        <taxon>Bacteroidota</taxon>
        <taxon>Cytophagia</taxon>
        <taxon>Cytophagales</taxon>
        <taxon>Hymenobacteraceae</taxon>
        <taxon>Hymenobacter</taxon>
    </lineage>
</organism>
<evidence type="ECO:0000256" key="6">
    <source>
        <dbReference type="PIRSR" id="PIRSR600223-1"/>
    </source>
</evidence>
<comment type="caution">
    <text evidence="9">The sequence shown here is derived from an EMBL/GenBank/DDBJ whole genome shotgun (WGS) entry which is preliminary data.</text>
</comment>
<dbReference type="RefSeq" id="WP_135395419.1">
    <property type="nucleotide sequence ID" value="NZ_SRMB01000002.1"/>
</dbReference>
<dbReference type="InterPro" id="IPR000223">
    <property type="entry name" value="Pept_S26A_signal_pept_1"/>
</dbReference>
<dbReference type="Proteomes" id="UP000298471">
    <property type="component" value="Unassembled WGS sequence"/>
</dbReference>
<dbReference type="OrthoDB" id="9802919at2"/>
<keyword evidence="5 7" id="KW-0378">Hydrolase</keyword>
<feature type="domain" description="Peptidase S26" evidence="8">
    <location>
        <begin position="323"/>
        <end position="362"/>
    </location>
</feature>
<comment type="subcellular location">
    <subcellularLocation>
        <location evidence="7">Membrane</location>
        <topology evidence="7">Single-pass type II membrane protein</topology>
    </subcellularLocation>
</comment>
<feature type="active site" evidence="6">
    <location>
        <position position="51"/>
    </location>
</feature>
<dbReference type="PROSITE" id="PS00761">
    <property type="entry name" value="SPASE_I_3"/>
    <property type="match status" value="1"/>
</dbReference>
<evidence type="ECO:0000313" key="9">
    <source>
        <dbReference type="EMBL" id="TGE27446.1"/>
    </source>
</evidence>
<dbReference type="InterPro" id="IPR019758">
    <property type="entry name" value="Pept_S26A_signal_pept_1_CS"/>
</dbReference>
<dbReference type="PANTHER" id="PTHR43390:SF1">
    <property type="entry name" value="CHLOROPLAST PROCESSING PEPTIDASE"/>
    <property type="match status" value="1"/>
</dbReference>
<name>A0A4Z0QD82_9BACT</name>
<dbReference type="CDD" id="cd06530">
    <property type="entry name" value="S26_SPase_I"/>
    <property type="match status" value="2"/>
</dbReference>
<dbReference type="GO" id="GO:0009003">
    <property type="term" value="F:signal peptidase activity"/>
    <property type="evidence" value="ECO:0007669"/>
    <property type="project" value="UniProtKB-EC"/>
</dbReference>